<feature type="transmembrane region" description="Helical" evidence="1">
    <location>
        <begin position="28"/>
        <end position="48"/>
    </location>
</feature>
<accession>A0A485LEH4</accession>
<evidence type="ECO:0000313" key="4">
    <source>
        <dbReference type="Proteomes" id="UP000332933"/>
    </source>
</evidence>
<keyword evidence="1" id="KW-1133">Transmembrane helix</keyword>
<organism evidence="3 4">
    <name type="scientific">Aphanomyces stellatus</name>
    <dbReference type="NCBI Taxonomy" id="120398"/>
    <lineage>
        <taxon>Eukaryota</taxon>
        <taxon>Sar</taxon>
        <taxon>Stramenopiles</taxon>
        <taxon>Oomycota</taxon>
        <taxon>Saprolegniomycetes</taxon>
        <taxon>Saprolegniales</taxon>
        <taxon>Verrucalvaceae</taxon>
        <taxon>Aphanomyces</taxon>
    </lineage>
</organism>
<feature type="transmembrane region" description="Helical" evidence="1">
    <location>
        <begin position="387"/>
        <end position="406"/>
    </location>
</feature>
<reference evidence="3 4" key="1">
    <citation type="submission" date="2019-03" db="EMBL/GenBank/DDBJ databases">
        <authorList>
            <person name="Gaulin E."/>
            <person name="Dumas B."/>
        </authorList>
    </citation>
    <scope>NUCLEOTIDE SEQUENCE [LARGE SCALE GENOMIC DNA]</scope>
    <source>
        <strain evidence="3">CBS 568.67</strain>
    </source>
</reference>
<dbReference type="EMBL" id="CAADRA010006736">
    <property type="protein sequence ID" value="VFT96448.1"/>
    <property type="molecule type" value="Genomic_DNA"/>
</dbReference>
<protein>
    <submittedName>
        <fullName evidence="3">Aste57867_19750 protein</fullName>
    </submittedName>
</protein>
<keyword evidence="1" id="KW-0472">Membrane</keyword>
<feature type="transmembrane region" description="Helical" evidence="1">
    <location>
        <begin position="342"/>
        <end position="367"/>
    </location>
</feature>
<dbReference type="OrthoDB" id="71965at2759"/>
<proteinExistence type="predicted"/>
<reference evidence="2" key="2">
    <citation type="submission" date="2019-06" db="EMBL/GenBank/DDBJ databases">
        <title>Genomics analysis of Aphanomyces spp. identifies a new class of oomycete effector associated with host adaptation.</title>
        <authorList>
            <person name="Gaulin E."/>
        </authorList>
    </citation>
    <scope>NUCLEOTIDE SEQUENCE</scope>
    <source>
        <strain evidence="2">CBS 578.67</strain>
    </source>
</reference>
<keyword evidence="4" id="KW-1185">Reference proteome</keyword>
<name>A0A485LEH4_9STRA</name>
<evidence type="ECO:0000313" key="2">
    <source>
        <dbReference type="EMBL" id="KAF0688638.1"/>
    </source>
</evidence>
<evidence type="ECO:0000256" key="1">
    <source>
        <dbReference type="SAM" id="Phobius"/>
    </source>
</evidence>
<dbReference type="EMBL" id="VJMH01006713">
    <property type="protein sequence ID" value="KAF0688638.1"/>
    <property type="molecule type" value="Genomic_DNA"/>
</dbReference>
<dbReference type="AlphaFoldDB" id="A0A485LEH4"/>
<gene>
    <name evidence="3" type="primary">Aste57867_19750</name>
    <name evidence="2" type="ORF">As57867_019685</name>
    <name evidence="3" type="ORF">ASTE57867_19750</name>
</gene>
<evidence type="ECO:0000313" key="3">
    <source>
        <dbReference type="EMBL" id="VFT96448.1"/>
    </source>
</evidence>
<sequence length="560" mass="63160">MAKVHVHQAAAAPAPSNLQRPVRIGKLALFYVCLFTLNLITIPLKAYLSEPLPWTLRQPALNLTLTMSFDGYVNSTYQYFTAKYNNQTLAPTTAFFRNSSDNSMLLRTTLSLPSNDVVNCNKYLFQFPGAVFYSRGMVRFVCSFLAQKAATQHASVPAYMCQHNKLLGISLAEACTWIELASHVGNNSFTVYHVTQLLENATWSWIKFGMRCALACYIVWFLWQHVDHDYRPLLRNLPTIGLGENPAANCSSYVVHVGDPTWLILSHPFVTAFMVIDCAYCAPYSAIAVNRVSQVSNIEEFLLGSLYGSRLVWASYGTMRYFSSRIKRFNLEEYFAPMDSGLLALIVSFYSGPFIYMIVHSPVILIFQWQQQVFVPSTKQLIETEGILGAITFLLMFGILPLIQSWTACYIRRCRTKSATLVVGEPSRYASVQFNDWKHRAMLIHHGRIPTTHLSGGTMYALFDEDPKYRKLQLFSTRGSDCFVSCLDQNGVLTRHVRLSLLCALDFQTSSAGAAILTCPQHHANTVVCRIDDHMCGILNLSPQLNYCVHRSAANSRWLL</sequence>
<keyword evidence="1" id="KW-0812">Transmembrane</keyword>
<dbReference type="Proteomes" id="UP000332933">
    <property type="component" value="Unassembled WGS sequence"/>
</dbReference>